<gene>
    <name evidence="1" type="ORF">DLAC_05688</name>
</gene>
<evidence type="ECO:0000313" key="2">
    <source>
        <dbReference type="Proteomes" id="UP000076078"/>
    </source>
</evidence>
<dbReference type="Gene3D" id="3.90.1410.10">
    <property type="entry name" value="set domain protein methyltransferase, domain 1"/>
    <property type="match status" value="2"/>
</dbReference>
<evidence type="ECO:0000313" key="1">
    <source>
        <dbReference type="EMBL" id="KYQ93075.1"/>
    </source>
</evidence>
<dbReference type="PIRSF" id="PIRSF011771">
    <property type="entry name" value="RMS1_SET"/>
    <property type="match status" value="1"/>
</dbReference>
<evidence type="ECO:0008006" key="3">
    <source>
        <dbReference type="Google" id="ProtNLM"/>
    </source>
</evidence>
<protein>
    <recommendedName>
        <fullName evidence="3">N-lysine methyltransferase</fullName>
    </recommendedName>
</protein>
<dbReference type="InterPro" id="IPR050600">
    <property type="entry name" value="SETD3_SETD6_MTase"/>
</dbReference>
<dbReference type="AlphaFoldDB" id="A0A151ZGM2"/>
<dbReference type="CDD" id="cd10527">
    <property type="entry name" value="SET_LSMT"/>
    <property type="match status" value="1"/>
</dbReference>
<comment type="caution">
    <text evidence="1">The sequence shown here is derived from an EMBL/GenBank/DDBJ whole genome shotgun (WGS) entry which is preliminary data.</text>
</comment>
<dbReference type="PANTHER" id="PTHR13271:SF34">
    <property type="entry name" value="N-LYSINE METHYLTRANSFERASE SETD6"/>
    <property type="match status" value="1"/>
</dbReference>
<name>A0A151ZGM2_TIELA</name>
<dbReference type="SUPFAM" id="SSF82199">
    <property type="entry name" value="SET domain"/>
    <property type="match status" value="1"/>
</dbReference>
<reference evidence="1 2" key="1">
    <citation type="submission" date="2015-12" db="EMBL/GenBank/DDBJ databases">
        <title>Dictyostelia acquired genes for synthesis and detection of signals that induce cell-type specialization by lateral gene transfer from prokaryotes.</title>
        <authorList>
            <person name="Gloeckner G."/>
            <person name="Schaap P."/>
        </authorList>
    </citation>
    <scope>NUCLEOTIDE SEQUENCE [LARGE SCALE GENOMIC DNA]</scope>
    <source>
        <strain evidence="1 2">TK</strain>
    </source>
</reference>
<dbReference type="OrthoDB" id="441812at2759"/>
<dbReference type="EMBL" id="LODT01000028">
    <property type="protein sequence ID" value="KYQ93075.1"/>
    <property type="molecule type" value="Genomic_DNA"/>
</dbReference>
<dbReference type="FunCoup" id="A0A151ZGM2">
    <property type="interactions" value="222"/>
</dbReference>
<dbReference type="Proteomes" id="UP000076078">
    <property type="component" value="Unassembled WGS sequence"/>
</dbReference>
<dbReference type="GO" id="GO:0005634">
    <property type="term" value="C:nucleus"/>
    <property type="evidence" value="ECO:0007669"/>
    <property type="project" value="TreeGrafter"/>
</dbReference>
<sequence length="427" mass="49164">MGVKSLVNLELNKTVAMIPKNSILSIHTTAISNLLEQYKIKGSIGTVISLMYEKSIGIKSKWYGYIQSLPVEGVDLPVMWSLEDQSLFNGTSMEDILKRDKEQLECLYNDNIRDLLIPKHSDIFSGESFSYREYLIATSLVSSRAFNVDSYHGDSMVPLADIFNHRTLRENVHIESNGDVCKKCGSFYTCAHRKLKKSNSDILHDDNDNSDDEEFSKLFGKSSENQENLFIKIVKSCKSQTEVFNTYGDHDNTMLLSKYGFVEMDNPCDKIYLSRQEIDKIIMESIKDLSLLQQRLSFYSNLFDIDSRDDHHIDINGNVDDALVLSIGICCLDADRFKQLSTLPKSQLYKYFEKLQQDDILSQSPLTKDIILKILKQRDHSSSTTLEEMQTQITNLQPQKSKLHQYQSLQFKFIEKRILNKSIDIYR</sequence>
<dbReference type="InterPro" id="IPR011383">
    <property type="entry name" value="N-lys_methylase_SETD6"/>
</dbReference>
<organism evidence="1 2">
    <name type="scientific">Tieghemostelium lacteum</name>
    <name type="common">Slime mold</name>
    <name type="synonym">Dictyostelium lacteum</name>
    <dbReference type="NCBI Taxonomy" id="361077"/>
    <lineage>
        <taxon>Eukaryota</taxon>
        <taxon>Amoebozoa</taxon>
        <taxon>Evosea</taxon>
        <taxon>Eumycetozoa</taxon>
        <taxon>Dictyostelia</taxon>
        <taxon>Dictyosteliales</taxon>
        <taxon>Raperosteliaceae</taxon>
        <taxon>Tieghemostelium</taxon>
    </lineage>
</organism>
<dbReference type="GO" id="GO:0016279">
    <property type="term" value="F:protein-lysine N-methyltransferase activity"/>
    <property type="evidence" value="ECO:0007669"/>
    <property type="project" value="InterPro"/>
</dbReference>
<dbReference type="InParanoid" id="A0A151ZGM2"/>
<keyword evidence="2" id="KW-1185">Reference proteome</keyword>
<dbReference type="InterPro" id="IPR046341">
    <property type="entry name" value="SET_dom_sf"/>
</dbReference>
<dbReference type="STRING" id="361077.A0A151ZGM2"/>
<dbReference type="PANTHER" id="PTHR13271">
    <property type="entry name" value="UNCHARACTERIZED PUTATIVE METHYLTRANSFERASE"/>
    <property type="match status" value="1"/>
</dbReference>
<dbReference type="OMA" id="EMDNPCD"/>
<accession>A0A151ZGM2</accession>
<proteinExistence type="predicted"/>